<feature type="compositionally biased region" description="Basic and acidic residues" evidence="1">
    <location>
        <begin position="299"/>
        <end position="318"/>
    </location>
</feature>
<evidence type="ECO:0000313" key="2">
    <source>
        <dbReference type="EMBL" id="GLB39707.1"/>
    </source>
</evidence>
<evidence type="ECO:0000313" key="3">
    <source>
        <dbReference type="Proteomes" id="UP001063166"/>
    </source>
</evidence>
<evidence type="ECO:0000256" key="1">
    <source>
        <dbReference type="SAM" id="MobiDB-lite"/>
    </source>
</evidence>
<dbReference type="OrthoDB" id="3269456at2759"/>
<organism evidence="2 3">
    <name type="scientific">Lyophyllum shimeji</name>
    <name type="common">Hon-shimeji</name>
    <name type="synonym">Tricholoma shimeji</name>
    <dbReference type="NCBI Taxonomy" id="47721"/>
    <lineage>
        <taxon>Eukaryota</taxon>
        <taxon>Fungi</taxon>
        <taxon>Dikarya</taxon>
        <taxon>Basidiomycota</taxon>
        <taxon>Agaricomycotina</taxon>
        <taxon>Agaricomycetes</taxon>
        <taxon>Agaricomycetidae</taxon>
        <taxon>Agaricales</taxon>
        <taxon>Tricholomatineae</taxon>
        <taxon>Lyophyllaceae</taxon>
        <taxon>Lyophyllum</taxon>
    </lineage>
</organism>
<name>A0A9P3PQU4_LYOSH</name>
<dbReference type="EMBL" id="BRPK01000007">
    <property type="protein sequence ID" value="GLB39707.1"/>
    <property type="molecule type" value="Genomic_DNA"/>
</dbReference>
<sequence>MNRAAEHRTAEEVLEQHAAAPIEGVDRRLAGIINAPEWTDVIKVQQFDKPKTWRLVCGGDGEEAKEEVVFLVQGSVVEKDLPPILSKPRMPVEKYKYLRQYIKISGLGTPTFEAALQSTGEIYGQFDRNFPDGALEGWSAANSQGTGGDVLEASNRYMVQRRDASGSDIPFGELVDPKKILEGMARDSQQVHTDDNEVLYFKRRTGDDGKHVYEKVGPQMFRVGDIVELQVTFVVVPLKGDRYKMMSVLRSIALIDGSFSQPATTKRSVDSQGPTLLKRKVMYEQTSDASNEGRASKRGAMDVDVESRKTARGHLETK</sequence>
<proteinExistence type="predicted"/>
<gene>
    <name evidence="2" type="ORF">LshimejAT787_0702170</name>
</gene>
<dbReference type="Proteomes" id="UP001063166">
    <property type="component" value="Unassembled WGS sequence"/>
</dbReference>
<feature type="region of interest" description="Disordered" evidence="1">
    <location>
        <begin position="281"/>
        <end position="318"/>
    </location>
</feature>
<accession>A0A9P3PQU4</accession>
<comment type="caution">
    <text evidence="2">The sequence shown here is derived from an EMBL/GenBank/DDBJ whole genome shotgun (WGS) entry which is preliminary data.</text>
</comment>
<protein>
    <submittedName>
        <fullName evidence="2">Uncharacterized protein</fullName>
    </submittedName>
</protein>
<dbReference type="AlphaFoldDB" id="A0A9P3PQU4"/>
<keyword evidence="3" id="KW-1185">Reference proteome</keyword>
<reference evidence="2" key="1">
    <citation type="submission" date="2022-07" db="EMBL/GenBank/DDBJ databases">
        <title>The genome of Lyophyllum shimeji provides insight into the initial evolution of ectomycorrhizal fungal genome.</title>
        <authorList>
            <person name="Kobayashi Y."/>
            <person name="Shibata T."/>
            <person name="Hirakawa H."/>
            <person name="Shigenobu S."/>
            <person name="Nishiyama T."/>
            <person name="Yamada A."/>
            <person name="Hasebe M."/>
            <person name="Kawaguchi M."/>
        </authorList>
    </citation>
    <scope>NUCLEOTIDE SEQUENCE</scope>
    <source>
        <strain evidence="2">AT787</strain>
    </source>
</reference>